<dbReference type="AlphaFoldDB" id="A0A7I7QKF5"/>
<gene>
    <name evidence="2" type="ORF">MSEDJ_08410</name>
</gene>
<dbReference type="KEGG" id="msei:MSEDJ_08410"/>
<dbReference type="Proteomes" id="UP000467193">
    <property type="component" value="Chromosome"/>
</dbReference>
<organism evidence="2 3">
    <name type="scientific">Mycolicibacterium sediminis</name>
    <dbReference type="NCBI Taxonomy" id="1286180"/>
    <lineage>
        <taxon>Bacteria</taxon>
        <taxon>Bacillati</taxon>
        <taxon>Actinomycetota</taxon>
        <taxon>Actinomycetes</taxon>
        <taxon>Mycobacteriales</taxon>
        <taxon>Mycobacteriaceae</taxon>
        <taxon>Mycolicibacterium</taxon>
    </lineage>
</organism>
<proteinExistence type="predicted"/>
<reference evidence="2 3" key="1">
    <citation type="journal article" date="2019" name="Emerg. Microbes Infect.">
        <title>Comprehensive subspecies identification of 175 nontuberculous mycobacteria species based on 7547 genomic profiles.</title>
        <authorList>
            <person name="Matsumoto Y."/>
            <person name="Kinjo T."/>
            <person name="Motooka D."/>
            <person name="Nabeya D."/>
            <person name="Jung N."/>
            <person name="Uechi K."/>
            <person name="Horii T."/>
            <person name="Iida T."/>
            <person name="Fujita J."/>
            <person name="Nakamura S."/>
        </authorList>
    </citation>
    <scope>NUCLEOTIDE SEQUENCE [LARGE SCALE GENOMIC DNA]</scope>
    <source>
        <strain evidence="2 3">JCM 17899</strain>
    </source>
</reference>
<evidence type="ECO:0000256" key="1">
    <source>
        <dbReference type="SAM" id="MobiDB-lite"/>
    </source>
</evidence>
<evidence type="ECO:0000313" key="2">
    <source>
        <dbReference type="EMBL" id="BBY26745.1"/>
    </source>
</evidence>
<feature type="region of interest" description="Disordered" evidence="1">
    <location>
        <begin position="1"/>
        <end position="34"/>
    </location>
</feature>
<dbReference type="EMBL" id="AP022588">
    <property type="protein sequence ID" value="BBY26745.1"/>
    <property type="molecule type" value="Genomic_DNA"/>
</dbReference>
<sequence>MPSPASVVTTVLPDSVQSPTNCRELNVAPTQGSFSDTGAEVVAEVAADVTGGLGATVVDAGEEIAWGVPELVESHPTRATAATVSRPAIAAWPDVPDLIGRAPGAPGRNSRS</sequence>
<evidence type="ECO:0000313" key="3">
    <source>
        <dbReference type="Proteomes" id="UP000467193"/>
    </source>
</evidence>
<name>A0A7I7QKF5_9MYCO</name>
<accession>A0A7I7QKF5</accession>
<protein>
    <submittedName>
        <fullName evidence="2">Uncharacterized protein</fullName>
    </submittedName>
</protein>
<keyword evidence="3" id="KW-1185">Reference proteome</keyword>
<feature type="compositionally biased region" description="Polar residues" evidence="1">
    <location>
        <begin position="15"/>
        <end position="34"/>
    </location>
</feature>